<feature type="domain" description="Yeast cell wall synthesis Kre9/Knh1-like N-terminal" evidence="3">
    <location>
        <begin position="30"/>
        <end position="121"/>
    </location>
</feature>
<proteinExistence type="predicted"/>
<dbReference type="STRING" id="87229.A0A4Z1L5A5"/>
<dbReference type="InterPro" id="IPR018466">
    <property type="entry name" value="Kre9/Knh1-like_N"/>
</dbReference>
<organism evidence="4 5">
    <name type="scientific">Botrytis porri</name>
    <dbReference type="NCBI Taxonomy" id="87229"/>
    <lineage>
        <taxon>Eukaryota</taxon>
        <taxon>Fungi</taxon>
        <taxon>Dikarya</taxon>
        <taxon>Ascomycota</taxon>
        <taxon>Pezizomycotina</taxon>
        <taxon>Leotiomycetes</taxon>
        <taxon>Helotiales</taxon>
        <taxon>Sclerotiniaceae</taxon>
        <taxon>Botrytis</taxon>
    </lineage>
</organism>
<sequence>MRYQFVSAAILASISSVFAQTAGFDAISVPTSGQVVSVGDVLDITWAPNSVSGTVTIKLLEGASPATLNYDPVVVATSVNNLDGSYKWTVPASVGSFATYGIAIFLDSDVNTFQWSFPFVIKSAASSSSSVIVSTTAPSSVVTSATTEPHAALSSSTSSAFSSISGIPGGCNPAHPGSCPSSSTSAVFSSNSGIPGGCNPAHPGSCPSSYFSTVTTATATPAPVPTAAPATNGTASNGTYTAPSGSNVTLSSGASATKTGSGVVVATGAASAKVATGSFALLGGLFAAFVL</sequence>
<protein>
    <recommendedName>
        <fullName evidence="3">Yeast cell wall synthesis Kre9/Knh1-like N-terminal domain-containing protein</fullName>
    </recommendedName>
</protein>
<feature type="signal peptide" evidence="2">
    <location>
        <begin position="1"/>
        <end position="19"/>
    </location>
</feature>
<dbReference type="Proteomes" id="UP000297280">
    <property type="component" value="Unassembled WGS sequence"/>
</dbReference>
<evidence type="ECO:0000256" key="1">
    <source>
        <dbReference type="ARBA" id="ARBA00022729"/>
    </source>
</evidence>
<feature type="chain" id="PRO_5021309254" description="Yeast cell wall synthesis Kre9/Knh1-like N-terminal domain-containing protein" evidence="2">
    <location>
        <begin position="20"/>
        <end position="291"/>
    </location>
</feature>
<gene>
    <name evidence="4" type="ORF">BPOR_0021g00280</name>
</gene>
<dbReference type="PANTHER" id="PTHR39602">
    <property type="entry name" value="ACW-9"/>
    <property type="match status" value="1"/>
</dbReference>
<dbReference type="Pfam" id="PF10342">
    <property type="entry name" value="Kre9_KNH"/>
    <property type="match status" value="1"/>
</dbReference>
<evidence type="ECO:0000313" key="4">
    <source>
        <dbReference type="EMBL" id="TGO91683.1"/>
    </source>
</evidence>
<name>A0A4Z1L5A5_9HELO</name>
<evidence type="ECO:0000259" key="3">
    <source>
        <dbReference type="Pfam" id="PF10342"/>
    </source>
</evidence>
<dbReference type="EMBL" id="PQXO01000021">
    <property type="protein sequence ID" value="TGO91683.1"/>
    <property type="molecule type" value="Genomic_DNA"/>
</dbReference>
<comment type="caution">
    <text evidence="4">The sequence shown here is derived from an EMBL/GenBank/DDBJ whole genome shotgun (WGS) entry which is preliminary data.</text>
</comment>
<reference evidence="4 5" key="1">
    <citation type="submission" date="2017-12" db="EMBL/GenBank/DDBJ databases">
        <title>Comparative genomics of Botrytis spp.</title>
        <authorList>
            <person name="Valero-Jimenez C.A."/>
            <person name="Tapia P."/>
            <person name="Veloso J."/>
            <person name="Silva-Moreno E."/>
            <person name="Staats M."/>
            <person name="Valdes J.H."/>
            <person name="Van Kan J.A.L."/>
        </authorList>
    </citation>
    <scope>NUCLEOTIDE SEQUENCE [LARGE SCALE GENOMIC DNA]</scope>
    <source>
        <strain evidence="4 5">MUCL3349</strain>
    </source>
</reference>
<evidence type="ECO:0000313" key="5">
    <source>
        <dbReference type="Proteomes" id="UP000297280"/>
    </source>
</evidence>
<dbReference type="AlphaFoldDB" id="A0A4Z1L5A5"/>
<keyword evidence="1 2" id="KW-0732">Signal</keyword>
<accession>A0A4Z1L5A5</accession>
<keyword evidence="5" id="KW-1185">Reference proteome</keyword>
<evidence type="ECO:0000256" key="2">
    <source>
        <dbReference type="SAM" id="SignalP"/>
    </source>
</evidence>
<dbReference type="PANTHER" id="PTHR39602:SF2">
    <property type="entry name" value="ACW-9"/>
    <property type="match status" value="1"/>
</dbReference>